<evidence type="ECO:0000313" key="2">
    <source>
        <dbReference type="EMBL" id="MET1491689.1"/>
    </source>
</evidence>
<evidence type="ECO:0000256" key="1">
    <source>
        <dbReference type="SAM" id="SignalP"/>
    </source>
</evidence>
<accession>A0ABV2CUT0</accession>
<feature type="signal peptide" evidence="1">
    <location>
        <begin position="1"/>
        <end position="23"/>
    </location>
</feature>
<protein>
    <recommendedName>
        <fullName evidence="4">Lipoprotein</fullName>
    </recommendedName>
</protein>
<dbReference type="PROSITE" id="PS51257">
    <property type="entry name" value="PROKAR_LIPOPROTEIN"/>
    <property type="match status" value="1"/>
</dbReference>
<feature type="chain" id="PRO_5046199862" description="Lipoprotein" evidence="1">
    <location>
        <begin position="24"/>
        <end position="138"/>
    </location>
</feature>
<dbReference type="RefSeq" id="WP_345928178.1">
    <property type="nucleotide sequence ID" value="NZ_JBDIVF010000005.1"/>
</dbReference>
<dbReference type="Proteomes" id="UP001548590">
    <property type="component" value="Unassembled WGS sequence"/>
</dbReference>
<organism evidence="2 3">
    <name type="scientific">Uliginosibacterium paludis</name>
    <dbReference type="NCBI Taxonomy" id="1615952"/>
    <lineage>
        <taxon>Bacteria</taxon>
        <taxon>Pseudomonadati</taxon>
        <taxon>Pseudomonadota</taxon>
        <taxon>Betaproteobacteria</taxon>
        <taxon>Rhodocyclales</taxon>
        <taxon>Zoogloeaceae</taxon>
        <taxon>Uliginosibacterium</taxon>
    </lineage>
</organism>
<evidence type="ECO:0000313" key="3">
    <source>
        <dbReference type="Proteomes" id="UP001548590"/>
    </source>
</evidence>
<gene>
    <name evidence="2" type="ORF">ABVT11_17760</name>
</gene>
<dbReference type="EMBL" id="JBEWLZ010000014">
    <property type="protein sequence ID" value="MET1491689.1"/>
    <property type="molecule type" value="Genomic_DNA"/>
</dbReference>
<evidence type="ECO:0008006" key="4">
    <source>
        <dbReference type="Google" id="ProtNLM"/>
    </source>
</evidence>
<proteinExistence type="predicted"/>
<name>A0ABV2CUT0_9RHOO</name>
<comment type="caution">
    <text evidence="2">The sequence shown here is derived from an EMBL/GenBank/DDBJ whole genome shotgun (WGS) entry which is preliminary data.</text>
</comment>
<keyword evidence="3" id="KW-1185">Reference proteome</keyword>
<keyword evidence="1" id="KW-0732">Signal</keyword>
<reference evidence="2 3" key="1">
    <citation type="submission" date="2024-07" db="EMBL/GenBank/DDBJ databases">
        <title>Uliginosibacterium paludis KCTC:42655.</title>
        <authorList>
            <person name="Kim M.K."/>
        </authorList>
    </citation>
    <scope>NUCLEOTIDE SEQUENCE [LARGE SCALE GENOMIC DNA]</scope>
    <source>
        <strain evidence="2 3">KCTC 42655</strain>
    </source>
</reference>
<sequence length="138" mass="15213">MKKLPVPAMLVLTLLLAGCENNAASYQIDGNKDHSISFVREQSLVFGPVSQRFVVSRAPVCQRRFTVEDSPVEMAKVSLYEVAPMLYAAQQGKNWYALGTEACQVQTFKAEDRPEAPPGRLVGSFEKQGSELHFVPAP</sequence>